<name>A0AAV7RY58_PLEWA</name>
<dbReference type="AlphaFoldDB" id="A0AAV7RY58"/>
<dbReference type="EMBL" id="JANPWB010000009">
    <property type="protein sequence ID" value="KAJ1156596.1"/>
    <property type="molecule type" value="Genomic_DNA"/>
</dbReference>
<sequence>MCRPAAEITETRSAQQRGEAPGGRPRHWERAALELRPVRRGSARIPLWGIQAEPAQARFLGGSPRSLVARQRALFRQPGRQLRLLGLLDAHPGRAEGAGAPPFFF</sequence>
<feature type="region of interest" description="Disordered" evidence="1">
    <location>
        <begin position="1"/>
        <end position="28"/>
    </location>
</feature>
<protein>
    <submittedName>
        <fullName evidence="2">Uncharacterized protein</fullName>
    </submittedName>
</protein>
<dbReference type="Proteomes" id="UP001066276">
    <property type="component" value="Chromosome 5"/>
</dbReference>
<gene>
    <name evidence="2" type="ORF">NDU88_009314</name>
</gene>
<comment type="caution">
    <text evidence="2">The sequence shown here is derived from an EMBL/GenBank/DDBJ whole genome shotgun (WGS) entry which is preliminary data.</text>
</comment>
<organism evidence="2 3">
    <name type="scientific">Pleurodeles waltl</name>
    <name type="common">Iberian ribbed newt</name>
    <dbReference type="NCBI Taxonomy" id="8319"/>
    <lineage>
        <taxon>Eukaryota</taxon>
        <taxon>Metazoa</taxon>
        <taxon>Chordata</taxon>
        <taxon>Craniata</taxon>
        <taxon>Vertebrata</taxon>
        <taxon>Euteleostomi</taxon>
        <taxon>Amphibia</taxon>
        <taxon>Batrachia</taxon>
        <taxon>Caudata</taxon>
        <taxon>Salamandroidea</taxon>
        <taxon>Salamandridae</taxon>
        <taxon>Pleurodelinae</taxon>
        <taxon>Pleurodeles</taxon>
    </lineage>
</organism>
<evidence type="ECO:0000313" key="3">
    <source>
        <dbReference type="Proteomes" id="UP001066276"/>
    </source>
</evidence>
<accession>A0AAV7RY58</accession>
<proteinExistence type="predicted"/>
<evidence type="ECO:0000313" key="2">
    <source>
        <dbReference type="EMBL" id="KAJ1156596.1"/>
    </source>
</evidence>
<reference evidence="2" key="1">
    <citation type="journal article" date="2022" name="bioRxiv">
        <title>Sequencing and chromosome-scale assembly of the giantPleurodeles waltlgenome.</title>
        <authorList>
            <person name="Brown T."/>
            <person name="Elewa A."/>
            <person name="Iarovenko S."/>
            <person name="Subramanian E."/>
            <person name="Araus A.J."/>
            <person name="Petzold A."/>
            <person name="Susuki M."/>
            <person name="Suzuki K.-i.T."/>
            <person name="Hayashi T."/>
            <person name="Toyoda A."/>
            <person name="Oliveira C."/>
            <person name="Osipova E."/>
            <person name="Leigh N.D."/>
            <person name="Simon A."/>
            <person name="Yun M.H."/>
        </authorList>
    </citation>
    <scope>NUCLEOTIDE SEQUENCE</scope>
    <source>
        <strain evidence="2">20211129_DDA</strain>
        <tissue evidence="2">Liver</tissue>
    </source>
</reference>
<keyword evidence="3" id="KW-1185">Reference proteome</keyword>
<evidence type="ECO:0000256" key="1">
    <source>
        <dbReference type="SAM" id="MobiDB-lite"/>
    </source>
</evidence>